<dbReference type="EMBL" id="CP021354">
    <property type="protein sequence ID" value="AWK75743.1"/>
    <property type="molecule type" value="Genomic_DNA"/>
</dbReference>
<dbReference type="KEGG" id="roz:CBI38_22160"/>
<dbReference type="OrthoDB" id="4480058at2"/>
<keyword evidence="3" id="KW-1185">Reference proteome</keyword>
<gene>
    <name evidence="2" type="ORF">CBI38_22160</name>
</gene>
<dbReference type="RefSeq" id="WP_109332257.1">
    <property type="nucleotide sequence ID" value="NZ_CP021354.1"/>
</dbReference>
<name>A0A2S2C4K7_9NOCA</name>
<evidence type="ECO:0000313" key="2">
    <source>
        <dbReference type="EMBL" id="AWK75743.1"/>
    </source>
</evidence>
<keyword evidence="1" id="KW-0732">Signal</keyword>
<dbReference type="Proteomes" id="UP000245711">
    <property type="component" value="Chromosome"/>
</dbReference>
<evidence type="ECO:0000313" key="3">
    <source>
        <dbReference type="Proteomes" id="UP000245711"/>
    </source>
</evidence>
<sequence length="145" mass="14232">MNVPLAARSVGIAAAVTALGLLAAPTASAEPDDVTVDIVGEDNAVVMGVRYDAPGAVVCIMAVVPEDGTVAVATVGPTIVMDGDDVDLEAAVEPGDYTVQWSCSSVPAFEQWGTTPPMTAGTATPVAVTVTGTPGSGGSGNPFGS</sequence>
<protein>
    <submittedName>
        <fullName evidence="2">Uncharacterized protein</fullName>
    </submittedName>
</protein>
<evidence type="ECO:0000256" key="1">
    <source>
        <dbReference type="SAM" id="SignalP"/>
    </source>
</evidence>
<dbReference type="AlphaFoldDB" id="A0A2S2C4K7"/>
<feature type="signal peptide" evidence="1">
    <location>
        <begin position="1"/>
        <end position="29"/>
    </location>
</feature>
<organism evidence="2 3">
    <name type="scientific">Rhodococcus oxybenzonivorans</name>
    <dbReference type="NCBI Taxonomy" id="1990687"/>
    <lineage>
        <taxon>Bacteria</taxon>
        <taxon>Bacillati</taxon>
        <taxon>Actinomycetota</taxon>
        <taxon>Actinomycetes</taxon>
        <taxon>Mycobacteriales</taxon>
        <taxon>Nocardiaceae</taxon>
        <taxon>Rhodococcus</taxon>
    </lineage>
</organism>
<feature type="chain" id="PRO_5015670233" evidence="1">
    <location>
        <begin position="30"/>
        <end position="145"/>
    </location>
</feature>
<reference evidence="2 3" key="1">
    <citation type="submission" date="2017-05" db="EMBL/GenBank/DDBJ databases">
        <title>Isolation of Rhodococcus sp. S2-17 biodegrading of BP-3.</title>
        <authorList>
            <person name="Lee Y."/>
            <person name="Kim K.H."/>
            <person name="Chun B.H."/>
            <person name="Jung H.S."/>
            <person name="Jeon C.O."/>
        </authorList>
    </citation>
    <scope>NUCLEOTIDE SEQUENCE [LARGE SCALE GENOMIC DNA]</scope>
    <source>
        <strain evidence="2 3">S2-17</strain>
    </source>
</reference>
<proteinExistence type="predicted"/>
<accession>A0A2S2C4K7</accession>